<comment type="function">
    <text evidence="2">Major acute phase reactant. Apolipoprotein of the HDL complex.</text>
</comment>
<dbReference type="Gene3D" id="1.10.132.110">
    <property type="entry name" value="Serum amyloid A protein"/>
    <property type="match status" value="1"/>
</dbReference>
<evidence type="ECO:0000256" key="3">
    <source>
        <dbReference type="SAM" id="MobiDB-lite"/>
    </source>
</evidence>
<proteinExistence type="inferred from homology"/>
<dbReference type="Proteomes" id="UP000250572">
    <property type="component" value="Unassembled WGS sequence"/>
</dbReference>
<dbReference type="GO" id="GO:0034364">
    <property type="term" value="C:high-density lipoprotein particle"/>
    <property type="evidence" value="ECO:0007669"/>
    <property type="project" value="UniProtKB-UniRule"/>
</dbReference>
<dbReference type="PANTHER" id="PTHR23424">
    <property type="entry name" value="SERUM AMYLOID A"/>
    <property type="match status" value="1"/>
</dbReference>
<dbReference type="EMBL" id="NHOQ01002899">
    <property type="protein sequence ID" value="PWA13942.1"/>
    <property type="molecule type" value="Genomic_DNA"/>
</dbReference>
<dbReference type="PANTHER" id="PTHR23424:SF29">
    <property type="entry name" value="SERUM AMYLOID A PROTEIN"/>
    <property type="match status" value="1"/>
</dbReference>
<feature type="region of interest" description="Disordered" evidence="3">
    <location>
        <begin position="129"/>
        <end position="168"/>
    </location>
</feature>
<name>A0A315UNK2_GAMAF</name>
<keyword evidence="2" id="KW-0345">HDL</keyword>
<organism evidence="4 5">
    <name type="scientific">Gambusia affinis</name>
    <name type="common">Western mosquitofish</name>
    <name type="synonym">Heterandria affinis</name>
    <dbReference type="NCBI Taxonomy" id="33528"/>
    <lineage>
        <taxon>Eukaryota</taxon>
        <taxon>Metazoa</taxon>
        <taxon>Chordata</taxon>
        <taxon>Craniata</taxon>
        <taxon>Vertebrata</taxon>
        <taxon>Euteleostomi</taxon>
        <taxon>Actinopterygii</taxon>
        <taxon>Neopterygii</taxon>
        <taxon>Teleostei</taxon>
        <taxon>Neoteleostei</taxon>
        <taxon>Acanthomorphata</taxon>
        <taxon>Ovalentaria</taxon>
        <taxon>Atherinomorphae</taxon>
        <taxon>Cyprinodontiformes</taxon>
        <taxon>Poeciliidae</taxon>
        <taxon>Poeciliinae</taxon>
        <taxon>Gambusia</taxon>
    </lineage>
</organism>
<evidence type="ECO:0000256" key="2">
    <source>
        <dbReference type="RuleBase" id="RU000539"/>
    </source>
</evidence>
<comment type="caution">
    <text evidence="4">The sequence shown here is derived from an EMBL/GenBank/DDBJ whole genome shotgun (WGS) entry which is preliminary data.</text>
</comment>
<evidence type="ECO:0000313" key="4">
    <source>
        <dbReference type="EMBL" id="PWA13942.1"/>
    </source>
</evidence>
<dbReference type="FunFam" id="1.10.132.110:FF:000001">
    <property type="entry name" value="Serum amyloid A protein"/>
    <property type="match status" value="1"/>
</dbReference>
<dbReference type="AlphaFoldDB" id="A0A315UNK2"/>
<protein>
    <recommendedName>
        <fullName evidence="2">Serum amyloid A protein</fullName>
    </recommendedName>
</protein>
<dbReference type="GO" id="GO:0006953">
    <property type="term" value="P:acute-phase response"/>
    <property type="evidence" value="ECO:0007669"/>
    <property type="project" value="UniProtKB-UniRule"/>
</dbReference>
<sequence>MQSQRGLEPVSSSHWIRRRTIKGVGVKDYKRSSSLQLEERILETSATMKLLLAGIVLIFIAGSEAQWLNFPVQAVQGAGDMWRAYQDLKESNWIKGDKYFHARGNYEAAQRGPGGVWAAEVISDLRERMNGMSGQGPEDEAADQAANRWGRSGGDPNHYRPKGLPEKY</sequence>
<evidence type="ECO:0000256" key="1">
    <source>
        <dbReference type="ARBA" id="ARBA00007745"/>
    </source>
</evidence>
<dbReference type="Pfam" id="PF00277">
    <property type="entry name" value="SAA"/>
    <property type="match status" value="1"/>
</dbReference>
<gene>
    <name evidence="4" type="ORF">CCH79_00018097</name>
</gene>
<keyword evidence="2" id="KW-0011">Acute phase</keyword>
<keyword evidence="5" id="KW-1185">Reference proteome</keyword>
<evidence type="ECO:0000313" key="5">
    <source>
        <dbReference type="Proteomes" id="UP000250572"/>
    </source>
</evidence>
<dbReference type="InterPro" id="IPR052464">
    <property type="entry name" value="Synovial_Prolif_Regulator"/>
</dbReference>
<dbReference type="SMART" id="SM00197">
    <property type="entry name" value="SAA"/>
    <property type="match status" value="1"/>
</dbReference>
<dbReference type="InterPro" id="IPR000096">
    <property type="entry name" value="Serum_amyloid_A"/>
</dbReference>
<accession>A0A315UNK2</accession>
<dbReference type="PRINTS" id="PR00306">
    <property type="entry name" value="SERUMAMYLOID"/>
</dbReference>
<dbReference type="PROSITE" id="PS00992">
    <property type="entry name" value="SAA"/>
    <property type="match status" value="1"/>
</dbReference>
<reference evidence="4 5" key="1">
    <citation type="journal article" date="2018" name="G3 (Bethesda)">
        <title>A High-Quality Reference Genome for the Invasive Mosquitofish Gambusia affinis Using a Chicago Library.</title>
        <authorList>
            <person name="Hoffberg S.L."/>
            <person name="Troendle N.J."/>
            <person name="Glenn T.C."/>
            <person name="Mahmud O."/>
            <person name="Louha S."/>
            <person name="Chalopin D."/>
            <person name="Bennetzen J.L."/>
            <person name="Mauricio R."/>
        </authorList>
    </citation>
    <scope>NUCLEOTIDE SEQUENCE [LARGE SCALE GENOMIC DNA]</scope>
    <source>
        <strain evidence="4">NE01/NJP1002.9</strain>
        <tissue evidence="4">Muscle</tissue>
    </source>
</reference>
<comment type="similarity">
    <text evidence="1 2">Belongs to the SAA family.</text>
</comment>